<organism evidence="1 2">
    <name type="scientific">Rhodococcus jostii (strain RHA1)</name>
    <dbReference type="NCBI Taxonomy" id="101510"/>
    <lineage>
        <taxon>Bacteria</taxon>
        <taxon>Bacillati</taxon>
        <taxon>Actinomycetota</taxon>
        <taxon>Actinomycetes</taxon>
        <taxon>Mycobacteriales</taxon>
        <taxon>Nocardiaceae</taxon>
        <taxon>Rhodococcus</taxon>
    </lineage>
</organism>
<dbReference type="HOGENOM" id="CLU_1169939_0_0_11"/>
<sequence length="237" mass="25850">MGPPGDEVAAGAAHCFGVVPVSPGHNRHGDRSARYGTATRGDASAHAATVHADARAAGDAHRTRNCARCPMCGNDGGFRRRGVGRQVGRGDTRRLGARRHHVAEAVGEGGDHRCPHPRSRWTRWRTVTSVRLPIRLRAQGRRYRTGRSQSVHREGLFVQFGARLRHDTDGRLEVRGRGREQHCLPGWSHHNRRGGNAVAANDSEVVMRFALPRGVDAADVWVLEISGAAFARSVPLD</sequence>
<gene>
    <name evidence="1" type="ordered locus">RHA1_ro06906</name>
</gene>
<dbReference type="KEGG" id="rha:RHA1_ro06906"/>
<protein>
    <submittedName>
        <fullName evidence="1">Uncharacterized protein</fullName>
    </submittedName>
</protein>
<evidence type="ECO:0000313" key="2">
    <source>
        <dbReference type="Proteomes" id="UP000008710"/>
    </source>
</evidence>
<reference evidence="2" key="1">
    <citation type="journal article" date="2006" name="Proc. Natl. Acad. Sci. U.S.A.">
        <title>The complete genome of Rhodococcus sp. RHA1 provides insights into a catabolic powerhouse.</title>
        <authorList>
            <person name="McLeod M.P."/>
            <person name="Warren R.L."/>
            <person name="Hsiao W.W.L."/>
            <person name="Araki N."/>
            <person name="Myhre M."/>
            <person name="Fernandes C."/>
            <person name="Miyazawa D."/>
            <person name="Wong W."/>
            <person name="Lillquist A.L."/>
            <person name="Wang D."/>
            <person name="Dosanjh M."/>
            <person name="Hara H."/>
            <person name="Petrescu A."/>
            <person name="Morin R.D."/>
            <person name="Yang G."/>
            <person name="Stott J.M."/>
            <person name="Schein J.E."/>
            <person name="Shin H."/>
            <person name="Smailus D."/>
            <person name="Siddiqui A.S."/>
            <person name="Marra M.A."/>
            <person name="Jones S.J.M."/>
            <person name="Holt R."/>
            <person name="Brinkman F.S.L."/>
            <person name="Miyauchi K."/>
            <person name="Fukuda M."/>
            <person name="Davies J.E."/>
            <person name="Mohn W.W."/>
            <person name="Eltis L.D."/>
        </authorList>
    </citation>
    <scope>NUCLEOTIDE SEQUENCE [LARGE SCALE GENOMIC DNA]</scope>
    <source>
        <strain evidence="2">RHA1</strain>
    </source>
</reference>
<dbReference type="Proteomes" id="UP000008710">
    <property type="component" value="Chromosome"/>
</dbReference>
<accession>Q0S1B4</accession>
<evidence type="ECO:0000313" key="1">
    <source>
        <dbReference type="EMBL" id="ABG98672.1"/>
    </source>
</evidence>
<proteinExistence type="predicted"/>
<name>Q0S1B4_RHOJR</name>
<dbReference type="EMBL" id="CP000431">
    <property type="protein sequence ID" value="ABG98672.1"/>
    <property type="molecule type" value="Genomic_DNA"/>
</dbReference>
<dbReference type="AlphaFoldDB" id="Q0S1B4"/>